<feature type="region of interest" description="Disordered" evidence="12">
    <location>
        <begin position="207"/>
        <end position="237"/>
    </location>
</feature>
<comment type="cofactor">
    <cofactor evidence="11">
        <name>Zn(2+)</name>
        <dbReference type="ChEBI" id="CHEBI:29105"/>
    </cofactor>
    <text evidence="11">The zinc ions have a structural role.</text>
</comment>
<feature type="region of interest" description="Disordered" evidence="12">
    <location>
        <begin position="1682"/>
        <end position="1707"/>
    </location>
</feature>
<dbReference type="Pfam" id="PF12851">
    <property type="entry name" value="Tet_JBP"/>
    <property type="match status" value="1"/>
</dbReference>
<feature type="region of interest" description="Disordered" evidence="12">
    <location>
        <begin position="174"/>
        <end position="193"/>
    </location>
</feature>
<keyword evidence="8 11" id="KW-0408">Iron</keyword>
<evidence type="ECO:0000256" key="12">
    <source>
        <dbReference type="SAM" id="MobiDB-lite"/>
    </source>
</evidence>
<dbReference type="GO" id="GO:0040029">
    <property type="term" value="P:epigenetic regulation of gene expression"/>
    <property type="evidence" value="ECO:0007669"/>
    <property type="project" value="InterPro"/>
</dbReference>
<reference evidence="14" key="1">
    <citation type="journal article" date="2020" name="J Insects Food Feed">
        <title>The yellow mealworm (Tenebrio molitor) genome: a resource for the emerging insects as food and feed industry.</title>
        <authorList>
            <person name="Eriksson T."/>
            <person name="Andere A."/>
            <person name="Kelstrup H."/>
            <person name="Emery V."/>
            <person name="Picard C."/>
        </authorList>
    </citation>
    <scope>NUCLEOTIDE SEQUENCE</scope>
    <source>
        <strain evidence="14">Stoneville</strain>
        <tissue evidence="14">Whole head</tissue>
    </source>
</reference>
<gene>
    <name evidence="14" type="ORF">GEV33_011012</name>
</gene>
<comment type="cofactor">
    <cofactor evidence="11">
        <name>Fe(2+)</name>
        <dbReference type="ChEBI" id="CHEBI:29033"/>
    </cofactor>
    <text evidence="11">Binds 1 Fe(2+) ion per subunit.</text>
</comment>
<dbReference type="GO" id="GO:0141166">
    <property type="term" value="P:chromosomal 5-methylcytosine DNA demethylation pathway"/>
    <property type="evidence" value="ECO:0007669"/>
    <property type="project" value="UniProtKB-UniRule"/>
</dbReference>
<feature type="compositionally biased region" description="Low complexity" evidence="12">
    <location>
        <begin position="838"/>
        <end position="854"/>
    </location>
</feature>
<dbReference type="PANTHER" id="PTHR23358:SF6">
    <property type="entry name" value="METHYLCYTOSINE DIOXYGENASE TET"/>
    <property type="match status" value="1"/>
</dbReference>
<evidence type="ECO:0000259" key="13">
    <source>
        <dbReference type="SMART" id="SM01333"/>
    </source>
</evidence>
<feature type="compositionally biased region" description="Polar residues" evidence="12">
    <location>
        <begin position="1926"/>
        <end position="1936"/>
    </location>
</feature>
<feature type="region of interest" description="Disordered" evidence="12">
    <location>
        <begin position="473"/>
        <end position="514"/>
    </location>
</feature>
<feature type="region of interest" description="Disordered" evidence="12">
    <location>
        <begin position="961"/>
        <end position="999"/>
    </location>
</feature>
<feature type="compositionally biased region" description="Polar residues" evidence="12">
    <location>
        <begin position="755"/>
        <end position="786"/>
    </location>
</feature>
<dbReference type="Proteomes" id="UP000719412">
    <property type="component" value="Unassembled WGS sequence"/>
</dbReference>
<feature type="region of interest" description="Disordered" evidence="12">
    <location>
        <begin position="709"/>
        <end position="742"/>
    </location>
</feature>
<keyword evidence="6 11" id="KW-0223">Dioxygenase</keyword>
<dbReference type="InterPro" id="IPR024779">
    <property type="entry name" value="2OGFeDO_JBP1/TET_oxygenase_dom"/>
</dbReference>
<evidence type="ECO:0000256" key="3">
    <source>
        <dbReference type="ARBA" id="ARBA00022454"/>
    </source>
</evidence>
<dbReference type="EMBL" id="JABDTM020026556">
    <property type="protein sequence ID" value="KAH0811779.1"/>
    <property type="molecule type" value="Genomic_DNA"/>
</dbReference>
<dbReference type="GO" id="GO:0005634">
    <property type="term" value="C:nucleus"/>
    <property type="evidence" value="ECO:0007669"/>
    <property type="project" value="UniProtKB-UniRule"/>
</dbReference>
<evidence type="ECO:0000256" key="11">
    <source>
        <dbReference type="RuleBase" id="RU367064"/>
    </source>
</evidence>
<dbReference type="GO" id="GO:0005694">
    <property type="term" value="C:chromosome"/>
    <property type="evidence" value="ECO:0007669"/>
    <property type="project" value="UniProtKB-SubCell"/>
</dbReference>
<feature type="compositionally biased region" description="Polar residues" evidence="12">
    <location>
        <begin position="716"/>
        <end position="732"/>
    </location>
</feature>
<dbReference type="CDD" id="cd18892">
    <property type="entry name" value="TET"/>
    <property type="match status" value="1"/>
</dbReference>
<feature type="region of interest" description="Disordered" evidence="12">
    <location>
        <begin position="1327"/>
        <end position="1370"/>
    </location>
</feature>
<evidence type="ECO:0000256" key="2">
    <source>
        <dbReference type="ARBA" id="ARBA00007502"/>
    </source>
</evidence>
<organism evidence="14 15">
    <name type="scientific">Tenebrio molitor</name>
    <name type="common">Yellow mealworm beetle</name>
    <dbReference type="NCBI Taxonomy" id="7067"/>
    <lineage>
        <taxon>Eukaryota</taxon>
        <taxon>Metazoa</taxon>
        <taxon>Ecdysozoa</taxon>
        <taxon>Arthropoda</taxon>
        <taxon>Hexapoda</taxon>
        <taxon>Insecta</taxon>
        <taxon>Pterygota</taxon>
        <taxon>Neoptera</taxon>
        <taxon>Endopterygota</taxon>
        <taxon>Coleoptera</taxon>
        <taxon>Polyphaga</taxon>
        <taxon>Cucujiformia</taxon>
        <taxon>Tenebrionidae</taxon>
        <taxon>Tenebrio</taxon>
    </lineage>
</organism>
<comment type="catalytic activity">
    <reaction evidence="11">
        <text>a 5-methyl-2'-deoxycytidine in DNA + 2-oxoglutarate + O2 = a 5-hydroxymethyl-2'-deoxycytidine in DNA + succinate + CO2</text>
        <dbReference type="Rhea" id="RHEA:52636"/>
        <dbReference type="Rhea" id="RHEA-COMP:11370"/>
        <dbReference type="Rhea" id="RHEA-COMP:13315"/>
        <dbReference type="ChEBI" id="CHEBI:15379"/>
        <dbReference type="ChEBI" id="CHEBI:16526"/>
        <dbReference type="ChEBI" id="CHEBI:16810"/>
        <dbReference type="ChEBI" id="CHEBI:30031"/>
        <dbReference type="ChEBI" id="CHEBI:85454"/>
        <dbReference type="ChEBI" id="CHEBI:136731"/>
        <dbReference type="EC" id="1.14.11.80"/>
    </reaction>
</comment>
<feature type="compositionally biased region" description="Low complexity" evidence="12">
    <location>
        <begin position="1346"/>
        <end position="1357"/>
    </location>
</feature>
<feature type="domain" description="Methylcytosine dioxygenase TET1-3 oxygenase" evidence="13">
    <location>
        <begin position="1165"/>
        <end position="1552"/>
    </location>
</feature>
<evidence type="ECO:0000313" key="15">
    <source>
        <dbReference type="Proteomes" id="UP000719412"/>
    </source>
</evidence>
<keyword evidence="5 11" id="KW-0862">Zinc</keyword>
<evidence type="ECO:0000256" key="10">
    <source>
        <dbReference type="ARBA" id="ARBA00049431"/>
    </source>
</evidence>
<feature type="compositionally biased region" description="Low complexity" evidence="12">
    <location>
        <begin position="787"/>
        <end position="816"/>
    </location>
</feature>
<evidence type="ECO:0000256" key="4">
    <source>
        <dbReference type="ARBA" id="ARBA00022723"/>
    </source>
</evidence>
<comment type="function">
    <text evidence="11">Dioxygenase that catalyzes the conversion of the modified genomic base 5-methylcytosine (5mC) into 5-hydroxymethylcytosine (5hmC) and plays a key role in epigenetic chromatin reprogramming during embryonic development.</text>
</comment>
<keyword evidence="7 11" id="KW-0560">Oxidoreductase</keyword>
<sequence>MFPVISSLTRVLISRTLATAGSSFVAFLACGNEIVRRTKRGPRGPIARSCTAGKKIDSDLSNVNQTVDPALGWPLGDMTLRWFVPGNLALFTRKDSRNEGCSDVPDRHRETTTCWTRDAKGKELFINNRRTMPPCTPTAANRLHNGPSPPTYPTFPHRTCTQQDNLPILIGKDKRSRHDVQSDGRRSTAAPTRRKFLIRCDVSDNRTGRSSVRTGAGGGARAVGAATPTPNGGAGGGTFPLVFDSHLRPSASDVTEWVVNAFGPPVHRVRRKVKIDAEAAVNFPHRIRKSAKMAPPLTHGLHPVSIGRVFSLALSRSRNFRPCKPRISSPPLNKLAPNLHRSLTIGDRSSGSIGQFSVSKTPEAPFTLTPPLQFQIGSSTLSIRVISKPTGDVNPPYPGGFPPTIDKLAWVNIESRSRRGGTGKGSQVPFVVYLTQLLPEWMFFDGHASIGSAYRRTICEIIPYIRYNNSSTGGTGGRGGLSVGPNSYRGRKPSGPISSVPSGPPSGVSSESNGNVTIISNQQQPARPSPQPTAATVHMLKPEQQAIPVQQQSPMVCHCVWSGGKCREDRKGIDLRPFGEGDGALTCLNGGGGISDPAPGGLHKIPSLLGRKRSKTPMPFYADPNRFPAPVWQTDPTQGECVAAPGPLRLTQTVAAWPQGQFIQQIPAGTQATLEGYQQYPNGIYQATYQQPTFETNTFYTGAVQVLTNARPPSAPNQQVQLTPRPNSNYSHTPSPAPAAQTTANRQYQEYNPQNQNFVSPATTPSGNADSVSRPSSVNSTVSNPANNQNFNQQSGGSFTSVSSAAFSPNSNPNYATANSGNAEPGYPQVNSSPQLASHSSSGYPGSGQYSGTSHEQMWQTDEGQIIWERPHDDGMAGKVDQHFDNQFAVQDDQKAAQNEAQTNVTSEFSQADRVNLNTRIKTMILSKQQMEESSDEKKMEQQNNTGHFLWYSHHHRFSKVNDGGGFTTPPNSSTKPKQVQKPPKIKAQNNNPSPQKMNESEIPRCNCFNHPEQFPAEPGTYYTHLGCSDNLINLRHDLENRTGVTGSAIRIEKIRYTGKEGKTSQGCPIAKWIIRRSGVDEKYLIIVKHRPGHFCRSAFIVVCIVMWDGVLQNYADELYSLLTDKLTKFGIATKRRCGTNELKSCACQGLDPETCGASFSFGCSWSMYYNGCKFTRSKLVRKFRLSVQSEEQTIEDKLQKLASHISPIYQCLAPQSFRNQCFYEHIAADCRLGLRPGRPFSGVTACMDFCAHAHKDSQNMIDGCTVVVTLTKHRKLHKADEEQLHVLPLYVVDNTDEFDSKENQQEKIRSGCIEVLTKYETEIRANPNPVQSCKRNKKRKEESDSSGGSSTPTTPTEKQIQNEQITSTVFDTPPNELNWGYTNNYSYYNFPFRSRNYHLVNENVYSFKTEYYNQDEVKYAKKKLFDDSYAVQTAPCDYAIPPRPAAGCYSSGFTNLPYYNVCNPFDDNYSFSTLNSPVGNLVTPSKLNQVQTFSDNADCFRDSSIGGVAIALEHGSVLFECARHELHATTALKKPNRKNPTRISLVFYQHRNLNKTKHGWDEYVDKMRFHKVEEIDKHQDRGPAEVMIRSPTLTTMSMTTLFPMYPCIVTGPYRDVVAKAFGVMMRLPYFKSPDPRGLPKENVAAQGCLQIRHPHAPRPSPSRGVIDSLQFARKTCVHANRTDRDEGEGRAAVVQRGSPRPKSPPEKIIASFTTAIPMSTLSAGYASLHDYHTDFFSLVSTFKDMFAASSVSTALFSLPVAASGAVSRKIRRRTDLFVHPYLHACIYEPNFFDGGSLGFRQDLHDNLQMVRDLKLNIDTYSISLSPSLLPTRFFPLLPRNRLKIYRKIKSDSQAFGFQPLGSTERFALFRKQEEEAHINFIDISQHTCPKNKRPKKTWEGVCIDTFPPMKKSYLEKRQVQTTVDHFRSNSSSETRFPNGRPEVPCDMRGRYPRSSRISALPALRGALLTPWRPPNRSEMRAEATPTTCVRYSHNFRQKKSSGSRPYREKLGANRGHQLGATINTDKEHVDDGDFFGDLWPKCDFLIADSPWPERDAFEDSPRSRSGPRVTQVFRKTVSVRPLNPDLLRCSQGVAVSGLLDSFRPLGDNIRESHDPVQFAITLVLNHRSERLRRSRPGFFHRARILGVAVVNSRWSKVIENFCDEIETDLAERCDAAKKAFGHVRDFFRGKTRGYYIFNSGLKYRVCRFITGNFAFLPSDIVLPRLVCPTSLSAGTHQSPPKLGPSLSNRLCAKKLISFIGNWTLFHPSQNPIANTKKPDGTSTKMCSLEPLSAGVNFGTAVLRNEFCWLRRKWSHSWPNFNRDTY</sequence>
<feature type="compositionally biased region" description="Gly residues" evidence="12">
    <location>
        <begin position="473"/>
        <end position="482"/>
    </location>
</feature>
<evidence type="ECO:0000256" key="6">
    <source>
        <dbReference type="ARBA" id="ARBA00022964"/>
    </source>
</evidence>
<keyword evidence="15" id="KW-1185">Reference proteome</keyword>
<keyword evidence="3" id="KW-0158">Chromosome</keyword>
<comment type="subcellular location">
    <subcellularLocation>
        <location evidence="1">Chromosome</location>
    </subcellularLocation>
</comment>
<dbReference type="InterPro" id="IPR046942">
    <property type="entry name" value="TET_oxygenase"/>
</dbReference>
<evidence type="ECO:0000256" key="1">
    <source>
        <dbReference type="ARBA" id="ARBA00004286"/>
    </source>
</evidence>
<evidence type="ECO:0000256" key="5">
    <source>
        <dbReference type="ARBA" id="ARBA00022833"/>
    </source>
</evidence>
<keyword evidence="4 11" id="KW-0479">Metal-binding</keyword>
<dbReference type="GO" id="GO:0070579">
    <property type="term" value="F:DNA 5-methylcytosine dioxygenase activity"/>
    <property type="evidence" value="ECO:0007669"/>
    <property type="project" value="UniProtKB-UniRule"/>
</dbReference>
<feature type="region of interest" description="Disordered" evidence="12">
    <location>
        <begin position="755"/>
        <end position="858"/>
    </location>
</feature>
<dbReference type="SMART" id="SM01333">
    <property type="entry name" value="Tet_JBP"/>
    <property type="match status" value="1"/>
</dbReference>
<evidence type="ECO:0000256" key="7">
    <source>
        <dbReference type="ARBA" id="ARBA00023002"/>
    </source>
</evidence>
<reference evidence="14" key="2">
    <citation type="submission" date="2021-08" db="EMBL/GenBank/DDBJ databases">
        <authorList>
            <person name="Eriksson T."/>
        </authorList>
    </citation>
    <scope>NUCLEOTIDE SEQUENCE</scope>
    <source>
        <strain evidence="14">Stoneville</strain>
        <tissue evidence="14">Whole head</tissue>
    </source>
</reference>
<dbReference type="PANTHER" id="PTHR23358">
    <property type="entry name" value="METHYLCYTOSINE DIOXYGENASE TET"/>
    <property type="match status" value="1"/>
</dbReference>
<comment type="catalytic activity">
    <reaction evidence="10 11">
        <text>a 5-hydroxymethyl-2'-deoxycytidine in DNA + 2-oxoglutarate + O2 = a 5-formyl-2'-deoxycytidine in DNA + succinate + CO2 + H2O</text>
        <dbReference type="Rhea" id="RHEA:53828"/>
        <dbReference type="Rhea" id="RHEA-COMP:13315"/>
        <dbReference type="Rhea" id="RHEA-COMP:13656"/>
        <dbReference type="ChEBI" id="CHEBI:15377"/>
        <dbReference type="ChEBI" id="CHEBI:15379"/>
        <dbReference type="ChEBI" id="CHEBI:16526"/>
        <dbReference type="ChEBI" id="CHEBI:16810"/>
        <dbReference type="ChEBI" id="CHEBI:30031"/>
        <dbReference type="ChEBI" id="CHEBI:136731"/>
        <dbReference type="ChEBI" id="CHEBI:137731"/>
        <dbReference type="EC" id="1.14.11.80"/>
    </reaction>
</comment>
<comment type="similarity">
    <text evidence="2 11">Belongs to the TET family.</text>
</comment>
<dbReference type="GO" id="GO:0008270">
    <property type="term" value="F:zinc ion binding"/>
    <property type="evidence" value="ECO:0007669"/>
    <property type="project" value="UniProtKB-UniRule"/>
</dbReference>
<evidence type="ECO:0000313" key="14">
    <source>
        <dbReference type="EMBL" id="KAH0811779.1"/>
    </source>
</evidence>
<evidence type="ECO:0000256" key="9">
    <source>
        <dbReference type="ARBA" id="ARBA00047840"/>
    </source>
</evidence>
<protein>
    <recommendedName>
        <fullName evidence="11">Methylcytosine dioxygenase TET</fullName>
        <ecNumber evidence="11">1.14.11.80</ecNumber>
    </recommendedName>
</protein>
<dbReference type="GO" id="GO:0045944">
    <property type="term" value="P:positive regulation of transcription by RNA polymerase II"/>
    <property type="evidence" value="ECO:0007669"/>
    <property type="project" value="TreeGrafter"/>
</dbReference>
<comment type="catalytic activity">
    <reaction evidence="9 11">
        <text>a 5-formyl-2'-deoxycytidine in DNA + 2-oxoglutarate + O2 = a 5-carboxyl-2'-deoxycytidine in DNA + succinate + CO2 + H(+)</text>
        <dbReference type="Rhea" id="RHEA:53832"/>
        <dbReference type="Rhea" id="RHEA-COMP:13656"/>
        <dbReference type="Rhea" id="RHEA-COMP:13657"/>
        <dbReference type="ChEBI" id="CHEBI:15378"/>
        <dbReference type="ChEBI" id="CHEBI:15379"/>
        <dbReference type="ChEBI" id="CHEBI:16526"/>
        <dbReference type="ChEBI" id="CHEBI:16810"/>
        <dbReference type="ChEBI" id="CHEBI:30031"/>
        <dbReference type="ChEBI" id="CHEBI:137731"/>
        <dbReference type="ChEBI" id="CHEBI:137732"/>
        <dbReference type="EC" id="1.14.11.80"/>
    </reaction>
</comment>
<feature type="region of interest" description="Disordered" evidence="12">
    <location>
        <begin position="1926"/>
        <end position="1951"/>
    </location>
</feature>
<feature type="compositionally biased region" description="Low complexity" evidence="12">
    <location>
        <begin position="493"/>
        <end position="514"/>
    </location>
</feature>
<feature type="compositionally biased region" description="Polar residues" evidence="12">
    <location>
        <begin position="1358"/>
        <end position="1370"/>
    </location>
</feature>
<comment type="caution">
    <text evidence="14">The sequence shown here is derived from an EMBL/GenBank/DDBJ whole genome shotgun (WGS) entry which is preliminary data.</text>
</comment>
<dbReference type="InterPro" id="IPR040175">
    <property type="entry name" value="TET1/2/3"/>
</dbReference>
<feature type="compositionally biased region" description="Low complexity" evidence="12">
    <location>
        <begin position="976"/>
        <end position="989"/>
    </location>
</feature>
<proteinExistence type="inferred from homology"/>
<feature type="compositionally biased region" description="Low complexity" evidence="12">
    <location>
        <begin position="222"/>
        <end position="231"/>
    </location>
</feature>
<dbReference type="EC" id="1.14.11.80" evidence="11"/>
<evidence type="ECO:0000256" key="8">
    <source>
        <dbReference type="ARBA" id="ARBA00023004"/>
    </source>
</evidence>
<name>A0A8J6L5M2_TENMO</name>
<feature type="compositionally biased region" description="Basic and acidic residues" evidence="12">
    <location>
        <begin position="174"/>
        <end position="186"/>
    </location>
</feature>
<accession>A0A8J6L5M2</accession>